<evidence type="ECO:0000313" key="7">
    <source>
        <dbReference type="EMBL" id="NKE19797.1"/>
    </source>
</evidence>
<dbReference type="Pfam" id="PF01814">
    <property type="entry name" value="Hemerythrin"/>
    <property type="match status" value="1"/>
</dbReference>
<dbReference type="Proteomes" id="UP000746741">
    <property type="component" value="Unassembled WGS sequence"/>
</dbReference>
<evidence type="ECO:0000259" key="5">
    <source>
        <dbReference type="Pfam" id="PF01814"/>
    </source>
</evidence>
<feature type="domain" description="Hemerythrin-like" evidence="5">
    <location>
        <begin position="80"/>
        <end position="217"/>
    </location>
</feature>
<dbReference type="CDD" id="cd12108">
    <property type="entry name" value="Hr-like"/>
    <property type="match status" value="1"/>
</dbReference>
<evidence type="ECO:0000256" key="4">
    <source>
        <dbReference type="ARBA" id="ARBA00023004"/>
    </source>
</evidence>
<evidence type="ECO:0000313" key="8">
    <source>
        <dbReference type="Proteomes" id="UP000746741"/>
    </source>
</evidence>
<keyword evidence="2" id="KW-0963">Cytoplasm</keyword>
<keyword evidence="3" id="KW-0479">Metal-binding</keyword>
<dbReference type="GO" id="GO:0046872">
    <property type="term" value="F:metal ion binding"/>
    <property type="evidence" value="ECO:0007669"/>
    <property type="project" value="UniProtKB-KW"/>
</dbReference>
<evidence type="ECO:0000313" key="6">
    <source>
        <dbReference type="EMBL" id="MBR0659787.1"/>
    </source>
</evidence>
<evidence type="ECO:0000313" key="9">
    <source>
        <dbReference type="Proteomes" id="UP001138708"/>
    </source>
</evidence>
<evidence type="ECO:0000256" key="1">
    <source>
        <dbReference type="ARBA" id="ARBA00004496"/>
    </source>
</evidence>
<dbReference type="InterPro" id="IPR012312">
    <property type="entry name" value="Hemerythrin-like"/>
</dbReference>
<comment type="subcellular location">
    <subcellularLocation>
        <location evidence="1">Cytoplasm</location>
    </subcellularLocation>
</comment>
<comment type="caution">
    <text evidence="6">The sequence shown here is derived from an EMBL/GenBank/DDBJ whole genome shotgun (WGS) entry which is preliminary data.</text>
</comment>
<dbReference type="Pfam" id="PF04405">
    <property type="entry name" value="ScdA_N"/>
    <property type="match status" value="1"/>
</dbReference>
<dbReference type="InterPro" id="IPR019903">
    <property type="entry name" value="RIC_family"/>
</dbReference>
<dbReference type="PANTHER" id="PTHR36438">
    <property type="entry name" value="IRON-SULFUR CLUSTER REPAIR PROTEIN YTFE"/>
    <property type="match status" value="1"/>
</dbReference>
<name>A0A9X9WHH7_9PROT</name>
<reference evidence="6" key="3">
    <citation type="journal article" date="2021" name="Syst. Appl. Microbiol.">
        <title>Roseomonas hellenica sp. nov., isolated from roots of wild-growing Alkanna tinctoria.</title>
        <authorList>
            <person name="Rat A."/>
            <person name="Naranjo H.D."/>
            <person name="Lebbe L."/>
            <person name="Cnockaert M."/>
            <person name="Krigas N."/>
            <person name="Grigoriadou K."/>
            <person name="Maloupa E."/>
            <person name="Willems A."/>
        </authorList>
    </citation>
    <scope>NUCLEOTIDE SEQUENCE</scope>
    <source>
        <strain evidence="6">LMG 31161</strain>
    </source>
</reference>
<dbReference type="NCBIfam" id="TIGR03652">
    <property type="entry name" value="FeS_repair_RIC"/>
    <property type="match status" value="1"/>
</dbReference>
<organism evidence="6 9">
    <name type="scientific">Neoroseomonas oryzicola</name>
    <dbReference type="NCBI Taxonomy" id="535904"/>
    <lineage>
        <taxon>Bacteria</taxon>
        <taxon>Pseudomonadati</taxon>
        <taxon>Pseudomonadota</taxon>
        <taxon>Alphaproteobacteria</taxon>
        <taxon>Acetobacterales</taxon>
        <taxon>Acetobacteraceae</taxon>
        <taxon>Neoroseomonas</taxon>
    </lineage>
</organism>
<dbReference type="NCBIfam" id="NF008221">
    <property type="entry name" value="PRK10992.1"/>
    <property type="match status" value="1"/>
</dbReference>
<sequence>MTATAFADRNLSDIAATLPGATAVFRQRKMDFCCGGAVPLSEAAAARGLDLTAIEADLAALAGRAGVPDTELPTEALIGRILERYHAVHRRELPELIRLARRVEAVHRGVEGAPVGLADALEETELALADHMAKEEGVLFPMILAGRGGMAGAPISVMRHEHDDHGERLAQLLALSNDATPPAGACTTWRALCAGLRKFADDLQDHVHLENNVLFPRFGA</sequence>
<proteinExistence type="predicted"/>
<dbReference type="AlphaFoldDB" id="A0A9X9WHH7"/>
<gene>
    <name evidence="6" type="primary">ytfE</name>
    <name evidence="7" type="ORF">GWK15_22765</name>
    <name evidence="6" type="ORF">GXW75_11050</name>
</gene>
<dbReference type="Proteomes" id="UP001138708">
    <property type="component" value="Unassembled WGS sequence"/>
</dbReference>
<keyword evidence="8" id="KW-1185">Reference proteome</keyword>
<protein>
    <submittedName>
        <fullName evidence="6">Iron-sulfur cluster repair protein YtfE</fullName>
    </submittedName>
</protein>
<dbReference type="PANTHER" id="PTHR36438:SF1">
    <property type="entry name" value="IRON-SULFUR CLUSTER REPAIR PROTEIN YTFE"/>
    <property type="match status" value="1"/>
</dbReference>
<accession>A0A9X9WHH7</accession>
<keyword evidence="4" id="KW-0408">Iron</keyword>
<dbReference type="Gene3D" id="1.20.120.520">
    <property type="entry name" value="nmb1532 protein domain like"/>
    <property type="match status" value="1"/>
</dbReference>
<evidence type="ECO:0000256" key="3">
    <source>
        <dbReference type="ARBA" id="ARBA00022723"/>
    </source>
</evidence>
<dbReference type="EMBL" id="JAAVUP010000013">
    <property type="protein sequence ID" value="NKE19797.1"/>
    <property type="molecule type" value="Genomic_DNA"/>
</dbReference>
<dbReference type="RefSeq" id="WP_168043702.1">
    <property type="nucleotide sequence ID" value="NZ_JAAEDK010000021.1"/>
</dbReference>
<reference evidence="7 8" key="2">
    <citation type="submission" date="2020-02" db="EMBL/GenBank/DDBJ databases">
        <authorList>
            <person name="Sun Q."/>
            <person name="Inoue M."/>
        </authorList>
    </citation>
    <scope>NUCLEOTIDE SEQUENCE [LARGE SCALE GENOMIC DNA]</scope>
    <source>
        <strain evidence="7 8">KCTC 22478</strain>
    </source>
</reference>
<reference evidence="6" key="1">
    <citation type="submission" date="2020-01" db="EMBL/GenBank/DDBJ databases">
        <authorList>
            <person name="Rat A."/>
        </authorList>
    </citation>
    <scope>NUCLEOTIDE SEQUENCE</scope>
    <source>
        <strain evidence="6">LMG 31161</strain>
    </source>
</reference>
<evidence type="ECO:0000256" key="2">
    <source>
        <dbReference type="ARBA" id="ARBA00022490"/>
    </source>
</evidence>
<dbReference type="GO" id="GO:0005737">
    <property type="term" value="C:cytoplasm"/>
    <property type="evidence" value="ECO:0007669"/>
    <property type="project" value="UniProtKB-SubCell"/>
</dbReference>
<dbReference type="EMBL" id="JAAEDK010000021">
    <property type="protein sequence ID" value="MBR0659787.1"/>
    <property type="molecule type" value="Genomic_DNA"/>
</dbReference>